<keyword evidence="8" id="KW-1185">Reference proteome</keyword>
<dbReference type="InterPro" id="IPR019786">
    <property type="entry name" value="Zinc_finger_PHD-type_CS"/>
</dbReference>
<protein>
    <recommendedName>
        <fullName evidence="6">PHD-type domain-containing protein</fullName>
    </recommendedName>
</protein>
<dbReference type="GO" id="GO:0005737">
    <property type="term" value="C:cytoplasm"/>
    <property type="evidence" value="ECO:0007669"/>
    <property type="project" value="TreeGrafter"/>
</dbReference>
<evidence type="ECO:0000256" key="1">
    <source>
        <dbReference type="ARBA" id="ARBA00022723"/>
    </source>
</evidence>
<evidence type="ECO:0000256" key="2">
    <source>
        <dbReference type="ARBA" id="ARBA00022771"/>
    </source>
</evidence>
<dbReference type="Gene3D" id="3.30.40.10">
    <property type="entry name" value="Zinc/RING finger domain, C3HC4 (zinc finger)"/>
    <property type="match status" value="1"/>
</dbReference>
<feature type="domain" description="PHD-type" evidence="6">
    <location>
        <begin position="53"/>
        <end position="106"/>
    </location>
</feature>
<proteinExistence type="predicted"/>
<dbReference type="EMBL" id="JANBQF010000970">
    <property type="protein sequence ID" value="KAJ1998431.1"/>
    <property type="molecule type" value="Genomic_DNA"/>
</dbReference>
<dbReference type="SUPFAM" id="SSF57903">
    <property type="entry name" value="FYVE/PHD zinc finger"/>
    <property type="match status" value="1"/>
</dbReference>
<dbReference type="PANTHER" id="PTHR13513:SF9">
    <property type="entry name" value="E3 UBIQUITIN-PROTEIN LIGASE UBR7-RELATED"/>
    <property type="match status" value="1"/>
</dbReference>
<dbReference type="AlphaFoldDB" id="A0A9W8EGK7"/>
<dbReference type="InterPro" id="IPR001965">
    <property type="entry name" value="Znf_PHD"/>
</dbReference>
<evidence type="ECO:0000256" key="3">
    <source>
        <dbReference type="ARBA" id="ARBA00022833"/>
    </source>
</evidence>
<dbReference type="GO" id="GO:0061630">
    <property type="term" value="F:ubiquitin protein ligase activity"/>
    <property type="evidence" value="ECO:0007669"/>
    <property type="project" value="InterPro"/>
</dbReference>
<dbReference type="InterPro" id="IPR011011">
    <property type="entry name" value="Znf_FYVE_PHD"/>
</dbReference>
<reference evidence="7" key="1">
    <citation type="submission" date="2022-07" db="EMBL/GenBank/DDBJ databases">
        <title>Phylogenomic reconstructions and comparative analyses of Kickxellomycotina fungi.</title>
        <authorList>
            <person name="Reynolds N.K."/>
            <person name="Stajich J.E."/>
            <person name="Barry K."/>
            <person name="Grigoriev I.V."/>
            <person name="Crous P."/>
            <person name="Smith M.E."/>
        </authorList>
    </citation>
    <scope>NUCLEOTIDE SEQUENCE</scope>
    <source>
        <strain evidence="7">IMI 214461</strain>
    </source>
</reference>
<feature type="region of interest" description="Disordered" evidence="5">
    <location>
        <begin position="145"/>
        <end position="165"/>
    </location>
</feature>
<evidence type="ECO:0000256" key="5">
    <source>
        <dbReference type="SAM" id="MobiDB-lite"/>
    </source>
</evidence>
<organism evidence="7 8">
    <name type="scientific">Coemansia thaxteri</name>
    <dbReference type="NCBI Taxonomy" id="2663907"/>
    <lineage>
        <taxon>Eukaryota</taxon>
        <taxon>Fungi</taxon>
        <taxon>Fungi incertae sedis</taxon>
        <taxon>Zoopagomycota</taxon>
        <taxon>Kickxellomycotina</taxon>
        <taxon>Kickxellomycetes</taxon>
        <taxon>Kickxellales</taxon>
        <taxon>Kickxellaceae</taxon>
        <taxon>Coemansia</taxon>
    </lineage>
</organism>
<name>A0A9W8EGK7_9FUNG</name>
<dbReference type="InterPro" id="IPR013083">
    <property type="entry name" value="Znf_RING/FYVE/PHD"/>
</dbReference>
<dbReference type="OrthoDB" id="5795902at2759"/>
<evidence type="ECO:0000256" key="4">
    <source>
        <dbReference type="PROSITE-ProRule" id="PRU00146"/>
    </source>
</evidence>
<keyword evidence="3" id="KW-0862">Zinc</keyword>
<accession>A0A9W8EGK7</accession>
<comment type="caution">
    <text evidence="7">The sequence shown here is derived from an EMBL/GenBank/DDBJ whole genome shotgun (WGS) entry which is preliminary data.</text>
</comment>
<dbReference type="InterPro" id="IPR040204">
    <property type="entry name" value="UBR7"/>
</dbReference>
<dbReference type="PANTHER" id="PTHR13513">
    <property type="entry name" value="E3 UBIQUITIN-PROTEIN LIGASE UBR7"/>
    <property type="match status" value="1"/>
</dbReference>
<evidence type="ECO:0000313" key="7">
    <source>
        <dbReference type="EMBL" id="KAJ1998431.1"/>
    </source>
</evidence>
<dbReference type="GO" id="GO:0008270">
    <property type="term" value="F:zinc ion binding"/>
    <property type="evidence" value="ECO:0007669"/>
    <property type="project" value="UniProtKB-KW"/>
</dbReference>
<dbReference type="PROSITE" id="PS01359">
    <property type="entry name" value="ZF_PHD_1"/>
    <property type="match status" value="1"/>
</dbReference>
<gene>
    <name evidence="7" type="ORF">H4R26_005463</name>
</gene>
<dbReference type="PROSITE" id="PS50016">
    <property type="entry name" value="ZF_PHD_2"/>
    <property type="match status" value="1"/>
</dbReference>
<feature type="compositionally biased region" description="Basic and acidic residues" evidence="5">
    <location>
        <begin position="149"/>
        <end position="158"/>
    </location>
</feature>
<keyword evidence="1" id="KW-0479">Metal-binding</keyword>
<dbReference type="SMART" id="SM00249">
    <property type="entry name" value="PHD"/>
    <property type="match status" value="1"/>
</dbReference>
<evidence type="ECO:0000259" key="6">
    <source>
        <dbReference type="PROSITE" id="PS50016"/>
    </source>
</evidence>
<dbReference type="InterPro" id="IPR019787">
    <property type="entry name" value="Znf_PHD-finger"/>
</dbReference>
<dbReference type="CDD" id="cd15542">
    <property type="entry name" value="PHD_UBR7"/>
    <property type="match status" value="1"/>
</dbReference>
<dbReference type="Pfam" id="PF00628">
    <property type="entry name" value="PHD"/>
    <property type="match status" value="1"/>
</dbReference>
<dbReference type="Proteomes" id="UP001150907">
    <property type="component" value="Unassembled WGS sequence"/>
</dbReference>
<keyword evidence="2 4" id="KW-0863">Zinc-finger</keyword>
<sequence length="291" mass="33419">MLLFTKRHFRCDCGTKRLLPPPEQNACCRLKKTRTMLAKLENTDNAYNHNFWGMYCSCDKFYSPEDEDGVMIQCYVCNDWFHDSCIGTLPSETEYEDYICRKCVSQHSVVRHINTSMLRYGLVADGRVSQTKSASFETLGIADTPAQHEAARDDDGPAAKRSRSSACRLRRDPVAVDAMLPFDMFLKEGWKKHVCTCIDCMREIETNKLLFLIDEDEVVEPEEDETRGESLYETAMRQLRAMDHTRAIDAASAYHSLSSNLKNYLRPFATSGKIVKIQDIQAFFEEQRNAK</sequence>
<evidence type="ECO:0000313" key="8">
    <source>
        <dbReference type="Proteomes" id="UP001150907"/>
    </source>
</evidence>